<dbReference type="EMBL" id="OBQD01000044">
    <property type="protein sequence ID" value="SOC48224.1"/>
    <property type="molecule type" value="Genomic_DNA"/>
</dbReference>
<reference evidence="1 2" key="1">
    <citation type="submission" date="2017-08" db="EMBL/GenBank/DDBJ databases">
        <authorList>
            <person name="de Groot N.N."/>
        </authorList>
    </citation>
    <scope>NUCLEOTIDE SEQUENCE [LARGE SCALE GENOMIC DNA]</scope>
    <source>
        <strain evidence="1 2">JC85</strain>
    </source>
</reference>
<evidence type="ECO:0000313" key="1">
    <source>
        <dbReference type="EMBL" id="SOC48224.1"/>
    </source>
</evidence>
<organism evidence="1 2">
    <name type="scientific">Rhizobium subbaraonis</name>
    <dbReference type="NCBI Taxonomy" id="908946"/>
    <lineage>
        <taxon>Bacteria</taxon>
        <taxon>Pseudomonadati</taxon>
        <taxon>Pseudomonadota</taxon>
        <taxon>Alphaproteobacteria</taxon>
        <taxon>Hyphomicrobiales</taxon>
        <taxon>Rhizobiaceae</taxon>
        <taxon>Rhizobium/Agrobacterium group</taxon>
        <taxon>Rhizobium</taxon>
    </lineage>
</organism>
<dbReference type="AlphaFoldDB" id="A0A285V262"/>
<sequence>MKTSITTVSISGELPEKLKAIANAGFDVVQIFETSLA</sequence>
<dbReference type="Proteomes" id="UP000219167">
    <property type="component" value="Unassembled WGS sequence"/>
</dbReference>
<accession>A0A285V262</accession>
<protein>
    <recommendedName>
        <fullName evidence="3">Xylose isomerase-like TIM barrel protein</fullName>
    </recommendedName>
</protein>
<proteinExistence type="predicted"/>
<evidence type="ECO:0000313" key="2">
    <source>
        <dbReference type="Proteomes" id="UP000219167"/>
    </source>
</evidence>
<evidence type="ECO:0008006" key="3">
    <source>
        <dbReference type="Google" id="ProtNLM"/>
    </source>
</evidence>
<keyword evidence="2" id="KW-1185">Reference proteome</keyword>
<name>A0A285V262_9HYPH</name>
<gene>
    <name evidence="1" type="ORF">SAMN05892877_1444</name>
</gene>